<feature type="transmembrane region" description="Helical" evidence="12">
    <location>
        <begin position="12"/>
        <end position="31"/>
    </location>
</feature>
<comment type="subcellular location">
    <subcellularLocation>
        <location evidence="2">Cell membrane</location>
    </subcellularLocation>
    <subcellularLocation>
        <location evidence="1">Membrane</location>
        <topology evidence="1">Single-pass membrane protein</topology>
    </subcellularLocation>
</comment>
<evidence type="ECO:0000256" key="1">
    <source>
        <dbReference type="ARBA" id="ARBA00004167"/>
    </source>
</evidence>
<dbReference type="InterPro" id="IPR012338">
    <property type="entry name" value="Beta-lactam/transpept-like"/>
</dbReference>
<dbReference type="RefSeq" id="WP_055941834.1">
    <property type="nucleotide sequence ID" value="NZ_LLKB01000001.1"/>
</dbReference>
<keyword evidence="16" id="KW-1185">Reference proteome</keyword>
<feature type="domain" description="Penicillin-binding protein transpeptidase" evidence="13">
    <location>
        <begin position="608"/>
        <end position="929"/>
    </location>
</feature>
<dbReference type="PANTHER" id="PTHR30627">
    <property type="entry name" value="PEPTIDOGLYCAN D,D-TRANSPEPTIDASE"/>
    <property type="match status" value="1"/>
</dbReference>
<dbReference type="Gene3D" id="3.40.710.10">
    <property type="entry name" value="DD-peptidase/beta-lactamase superfamily"/>
    <property type="match status" value="1"/>
</dbReference>
<dbReference type="GO" id="GO:0009252">
    <property type="term" value="P:peptidoglycan biosynthetic process"/>
    <property type="evidence" value="ECO:0007669"/>
    <property type="project" value="UniProtKB-KW"/>
</dbReference>
<evidence type="ECO:0000256" key="9">
    <source>
        <dbReference type="ARBA" id="ARBA00023136"/>
    </source>
</evidence>
<dbReference type="AlphaFoldDB" id="A0AAW3JVY7"/>
<sequence>MWNTFKDFVKGLSNSRIAIVVIVYLLFFAILGNRLFTLQIVDGEKYASEAEKSTRKTRTIKATRGNIYDCNHNLLAYNKLSHNITYEETDVTAKMTSEERNDMIYKLICVIESNGGTLSVDSYMKLNSDGEPEFTVSGNTLLRYKAEVYSKTVTELKKKENKKLLNATAKDIYKFLRYDTSVNSPKFDISDKYDDKMAMKILDIRYAIFINRYQKYLPITIAKNVNDKTVAAIKENNDELIGVNITEDTKRVYNKSKYFAHILGYTGAISSEKLDTINKKNKKTDYTIDDQVGISGLESVYEDQLKGKKGKEVLSINSSTSRVVSVDETKNPVAGDDLYLTIDAKLQEECYNLLEENLAGVLISRINNSSSAGSKGTNSTDIKIPIYDVYEALYKNNIIDVTHFKSRKASPLEKSTYDKYKNKSKKIVADMKKHLATDYTKGSKDLSDDMNDFLDYFYKQLKDDNIVLVNQVDTSDSVYKKFAKGKTSLSRFLQYAISKQWIDQEKLDIKSGYYTSEEIYKKLLDYGFKKLKDDTGFAKLIYGYLVQHYELSGTDTCLLLMDQKAVKKSKTDYTNLQSGALSPYSYIIKQIKKLEITPGDLGLEPCSGSIVVTDVKTGDVKAMVTYPSYDNNKMANKVDSEYYNKKLIQNSSSPLLNRPTMQEMAPGSTFKIISAVTGMEEGVISPSTHIYDHTVFSDIDHPAKCWSTVSHGDLTVSDAIEVSCNYFFYKVGYMLSGKTSSGNINYPRGIKRLKKYADKFGLTDKSGVEIPEIAPHFATTDAVRAAIGQDTHAYTPAQLSRYVTTVANSGNCYNITLVDKIKNVKGKTVLNNKAKLRNKINIKQSSWDAVHKGMKLVVNGSRSSISFMFKNLKTTVAGKTGTAQQSKFHANHAYFISYAPYKKPKISVTCVIPNGYASSNAAQTARDVYKYYFGKKGSKAGKKVSGSVKMPESSTSHID</sequence>
<dbReference type="PANTHER" id="PTHR30627:SF2">
    <property type="entry name" value="PEPTIDOGLYCAN D,D-TRANSPEPTIDASE MRDA"/>
    <property type="match status" value="1"/>
</dbReference>
<evidence type="ECO:0000259" key="14">
    <source>
        <dbReference type="Pfam" id="PF03717"/>
    </source>
</evidence>
<protein>
    <recommendedName>
        <fullName evidence="17">Peptidase</fullName>
    </recommendedName>
</protein>
<evidence type="ECO:0000256" key="7">
    <source>
        <dbReference type="ARBA" id="ARBA00022984"/>
    </source>
</evidence>
<dbReference type="Gene3D" id="3.90.1310.10">
    <property type="entry name" value="Penicillin-binding protein 2a (Domain 2)"/>
    <property type="match status" value="2"/>
</dbReference>
<evidence type="ECO:0000313" key="16">
    <source>
        <dbReference type="Proteomes" id="UP000050833"/>
    </source>
</evidence>
<reference evidence="15 16" key="1">
    <citation type="submission" date="2015-10" db="EMBL/GenBank/DDBJ databases">
        <title>Butyribacter intestini gen. nov., sp. nov., a butyric acid-producing bacterium of the family Lachnospiraceae isolated from the human faeces.</title>
        <authorList>
            <person name="Zou Y."/>
            <person name="Xue W."/>
            <person name="Luo G."/>
            <person name="Lv M."/>
        </authorList>
    </citation>
    <scope>NUCLEOTIDE SEQUENCE [LARGE SCALE GENOMIC DNA]</scope>
    <source>
        <strain evidence="15 16">TF01-11</strain>
    </source>
</reference>
<dbReference type="GO" id="GO:0008360">
    <property type="term" value="P:regulation of cell shape"/>
    <property type="evidence" value="ECO:0007669"/>
    <property type="project" value="UniProtKB-KW"/>
</dbReference>
<dbReference type="GO" id="GO:0005886">
    <property type="term" value="C:plasma membrane"/>
    <property type="evidence" value="ECO:0007669"/>
    <property type="project" value="UniProtKB-SubCell"/>
</dbReference>
<organism evidence="15 16">
    <name type="scientific">Butyribacter intestini</name>
    <dbReference type="NCBI Taxonomy" id="1703332"/>
    <lineage>
        <taxon>Bacteria</taxon>
        <taxon>Bacillati</taxon>
        <taxon>Bacillota</taxon>
        <taxon>Clostridia</taxon>
        <taxon>Lachnospirales</taxon>
        <taxon>Lachnospiraceae</taxon>
        <taxon>Butyribacter</taxon>
    </lineage>
</organism>
<dbReference type="InterPro" id="IPR036138">
    <property type="entry name" value="PBP_dimer_sf"/>
</dbReference>
<evidence type="ECO:0000256" key="10">
    <source>
        <dbReference type="ARBA" id="ARBA00023316"/>
    </source>
</evidence>
<keyword evidence="7" id="KW-0573">Peptidoglycan synthesis</keyword>
<dbReference type="Pfam" id="PF03717">
    <property type="entry name" value="PBP_dimer"/>
    <property type="match status" value="1"/>
</dbReference>
<keyword evidence="6" id="KW-0133">Cell shape</keyword>
<feature type="region of interest" description="Disordered" evidence="11">
    <location>
        <begin position="938"/>
        <end position="959"/>
    </location>
</feature>
<dbReference type="EMBL" id="LLKB01000001">
    <property type="protein sequence ID" value="KQC86380.1"/>
    <property type="molecule type" value="Genomic_DNA"/>
</dbReference>
<gene>
    <name evidence="15" type="ORF">APZ18_04115</name>
</gene>
<proteinExistence type="inferred from homology"/>
<feature type="domain" description="Penicillin-binding protein dimerisation" evidence="14">
    <location>
        <begin position="60"/>
        <end position="319"/>
    </location>
</feature>
<name>A0AAW3JVY7_9FIRM</name>
<dbReference type="Pfam" id="PF00905">
    <property type="entry name" value="Transpeptidase"/>
    <property type="match status" value="1"/>
</dbReference>
<evidence type="ECO:0000256" key="6">
    <source>
        <dbReference type="ARBA" id="ARBA00022960"/>
    </source>
</evidence>
<evidence type="ECO:0000256" key="8">
    <source>
        <dbReference type="ARBA" id="ARBA00022989"/>
    </source>
</evidence>
<evidence type="ECO:0000256" key="11">
    <source>
        <dbReference type="SAM" id="MobiDB-lite"/>
    </source>
</evidence>
<evidence type="ECO:0000256" key="3">
    <source>
        <dbReference type="ARBA" id="ARBA00007171"/>
    </source>
</evidence>
<keyword evidence="10" id="KW-0961">Cell wall biogenesis/degradation</keyword>
<evidence type="ECO:0000256" key="2">
    <source>
        <dbReference type="ARBA" id="ARBA00004236"/>
    </source>
</evidence>
<dbReference type="GO" id="GO:0071555">
    <property type="term" value="P:cell wall organization"/>
    <property type="evidence" value="ECO:0007669"/>
    <property type="project" value="UniProtKB-KW"/>
</dbReference>
<keyword evidence="9 12" id="KW-0472">Membrane</keyword>
<evidence type="ECO:0008006" key="17">
    <source>
        <dbReference type="Google" id="ProtNLM"/>
    </source>
</evidence>
<dbReference type="GO" id="GO:0008658">
    <property type="term" value="F:penicillin binding"/>
    <property type="evidence" value="ECO:0007669"/>
    <property type="project" value="InterPro"/>
</dbReference>
<dbReference type="Proteomes" id="UP000050833">
    <property type="component" value="Unassembled WGS sequence"/>
</dbReference>
<dbReference type="InterPro" id="IPR050515">
    <property type="entry name" value="Beta-lactam/transpept"/>
</dbReference>
<evidence type="ECO:0000256" key="12">
    <source>
        <dbReference type="SAM" id="Phobius"/>
    </source>
</evidence>
<keyword evidence="5 12" id="KW-0812">Transmembrane</keyword>
<keyword evidence="4" id="KW-1003">Cell membrane</keyword>
<accession>A0AAW3JVY7</accession>
<evidence type="ECO:0000256" key="4">
    <source>
        <dbReference type="ARBA" id="ARBA00022475"/>
    </source>
</evidence>
<dbReference type="InterPro" id="IPR001460">
    <property type="entry name" value="PCN-bd_Tpept"/>
</dbReference>
<dbReference type="SUPFAM" id="SSF56601">
    <property type="entry name" value="beta-lactamase/transpeptidase-like"/>
    <property type="match status" value="1"/>
</dbReference>
<dbReference type="SUPFAM" id="SSF56519">
    <property type="entry name" value="Penicillin binding protein dimerisation domain"/>
    <property type="match status" value="1"/>
</dbReference>
<keyword evidence="8 12" id="KW-1133">Transmembrane helix</keyword>
<comment type="caution">
    <text evidence="15">The sequence shown here is derived from an EMBL/GenBank/DDBJ whole genome shotgun (WGS) entry which is preliminary data.</text>
</comment>
<evidence type="ECO:0000313" key="15">
    <source>
        <dbReference type="EMBL" id="KQC86380.1"/>
    </source>
</evidence>
<comment type="similarity">
    <text evidence="3">Belongs to the transpeptidase family.</text>
</comment>
<evidence type="ECO:0000256" key="5">
    <source>
        <dbReference type="ARBA" id="ARBA00022692"/>
    </source>
</evidence>
<dbReference type="GO" id="GO:0071972">
    <property type="term" value="F:peptidoglycan L,D-transpeptidase activity"/>
    <property type="evidence" value="ECO:0007669"/>
    <property type="project" value="TreeGrafter"/>
</dbReference>
<evidence type="ECO:0000259" key="13">
    <source>
        <dbReference type="Pfam" id="PF00905"/>
    </source>
</evidence>
<dbReference type="InterPro" id="IPR005311">
    <property type="entry name" value="PBP_dimer"/>
</dbReference>